<sequence>MTIKLSDDVNNMLNPINIGKQTLNYLCLMQL</sequence>
<gene>
    <name evidence="1" type="ORF">METZ01_LOCUS452610</name>
</gene>
<protein>
    <submittedName>
        <fullName evidence="1">Uncharacterized protein</fullName>
    </submittedName>
</protein>
<reference evidence="1" key="1">
    <citation type="submission" date="2018-05" db="EMBL/GenBank/DDBJ databases">
        <authorList>
            <person name="Lanie J.A."/>
            <person name="Ng W.-L."/>
            <person name="Kazmierczak K.M."/>
            <person name="Andrzejewski T.M."/>
            <person name="Davidsen T.M."/>
            <person name="Wayne K.J."/>
            <person name="Tettelin H."/>
            <person name="Glass J.I."/>
            <person name="Rusch D."/>
            <person name="Podicherti R."/>
            <person name="Tsui H.-C.T."/>
            <person name="Winkler M.E."/>
        </authorList>
    </citation>
    <scope>NUCLEOTIDE SEQUENCE</scope>
</reference>
<accession>A0A382ZVS2</accession>
<name>A0A382ZVS2_9ZZZZ</name>
<evidence type="ECO:0000313" key="1">
    <source>
        <dbReference type="EMBL" id="SVD99756.1"/>
    </source>
</evidence>
<organism evidence="1">
    <name type="scientific">marine metagenome</name>
    <dbReference type="NCBI Taxonomy" id="408172"/>
    <lineage>
        <taxon>unclassified sequences</taxon>
        <taxon>metagenomes</taxon>
        <taxon>ecological metagenomes</taxon>
    </lineage>
</organism>
<dbReference type="AlphaFoldDB" id="A0A382ZVS2"/>
<dbReference type="EMBL" id="UINC01187173">
    <property type="protein sequence ID" value="SVD99756.1"/>
    <property type="molecule type" value="Genomic_DNA"/>
</dbReference>
<proteinExistence type="predicted"/>